<evidence type="ECO:0000313" key="2">
    <source>
        <dbReference type="EMBL" id="KAG0141318.1"/>
    </source>
</evidence>
<gene>
    <name evidence="2" type="ORF">CROQUDRAFT_295523</name>
</gene>
<name>A0A9P6NC55_9BASI</name>
<sequence>MLVQMTSVVAPPFGFSDSKKKKAKSFFFFFAIYPYCSVRVVVSPLLNWALVQEYLFICIRISCFGLSEKFSMYQLTGMQS</sequence>
<keyword evidence="1" id="KW-0472">Membrane</keyword>
<keyword evidence="1" id="KW-1133">Transmembrane helix</keyword>
<comment type="caution">
    <text evidence="2">The sequence shown here is derived from an EMBL/GenBank/DDBJ whole genome shotgun (WGS) entry which is preliminary data.</text>
</comment>
<keyword evidence="3" id="KW-1185">Reference proteome</keyword>
<proteinExistence type="predicted"/>
<evidence type="ECO:0000313" key="3">
    <source>
        <dbReference type="Proteomes" id="UP000886653"/>
    </source>
</evidence>
<organism evidence="2 3">
    <name type="scientific">Cronartium quercuum f. sp. fusiforme G11</name>
    <dbReference type="NCBI Taxonomy" id="708437"/>
    <lineage>
        <taxon>Eukaryota</taxon>
        <taxon>Fungi</taxon>
        <taxon>Dikarya</taxon>
        <taxon>Basidiomycota</taxon>
        <taxon>Pucciniomycotina</taxon>
        <taxon>Pucciniomycetes</taxon>
        <taxon>Pucciniales</taxon>
        <taxon>Coleosporiaceae</taxon>
        <taxon>Cronartium</taxon>
    </lineage>
</organism>
<protein>
    <submittedName>
        <fullName evidence="2">Uncharacterized protein</fullName>
    </submittedName>
</protein>
<keyword evidence="1" id="KW-0812">Transmembrane</keyword>
<dbReference type="AlphaFoldDB" id="A0A9P6NC55"/>
<feature type="transmembrane region" description="Helical" evidence="1">
    <location>
        <begin position="26"/>
        <end position="46"/>
    </location>
</feature>
<accession>A0A9P6NC55</accession>
<dbReference type="Proteomes" id="UP000886653">
    <property type="component" value="Unassembled WGS sequence"/>
</dbReference>
<dbReference type="EMBL" id="MU167391">
    <property type="protein sequence ID" value="KAG0141318.1"/>
    <property type="molecule type" value="Genomic_DNA"/>
</dbReference>
<evidence type="ECO:0000256" key="1">
    <source>
        <dbReference type="SAM" id="Phobius"/>
    </source>
</evidence>
<reference evidence="2" key="1">
    <citation type="submission" date="2013-11" db="EMBL/GenBank/DDBJ databases">
        <title>Genome sequence of the fusiform rust pathogen reveals effectors for host alternation and coevolution with pine.</title>
        <authorList>
            <consortium name="DOE Joint Genome Institute"/>
            <person name="Smith K."/>
            <person name="Pendleton A."/>
            <person name="Kubisiak T."/>
            <person name="Anderson C."/>
            <person name="Salamov A."/>
            <person name="Aerts A."/>
            <person name="Riley R."/>
            <person name="Clum A."/>
            <person name="Lindquist E."/>
            <person name="Ence D."/>
            <person name="Campbell M."/>
            <person name="Kronenberg Z."/>
            <person name="Feau N."/>
            <person name="Dhillon B."/>
            <person name="Hamelin R."/>
            <person name="Burleigh J."/>
            <person name="Smith J."/>
            <person name="Yandell M."/>
            <person name="Nelson C."/>
            <person name="Grigoriev I."/>
            <person name="Davis J."/>
        </authorList>
    </citation>
    <scope>NUCLEOTIDE SEQUENCE</scope>
    <source>
        <strain evidence="2">G11</strain>
    </source>
</reference>